<dbReference type="InterPro" id="IPR019405">
    <property type="entry name" value="Lactonase_7-beta_prop"/>
</dbReference>
<dbReference type="KEGG" id="tsph:KIH39_16935"/>
<dbReference type="InterPro" id="IPR017850">
    <property type="entry name" value="Alkaline_phosphatase_core_sf"/>
</dbReference>
<dbReference type="AlphaFoldDB" id="A0A8E6ETX7"/>
<dbReference type="Pfam" id="PF04185">
    <property type="entry name" value="Phosphoesterase"/>
    <property type="match status" value="1"/>
</dbReference>
<keyword evidence="1" id="KW-0378">Hydrolase</keyword>
<evidence type="ECO:0000256" key="1">
    <source>
        <dbReference type="ARBA" id="ARBA00022801"/>
    </source>
</evidence>
<accession>A0A8E6ETX7</accession>
<feature type="chain" id="PRO_5034898895" evidence="2">
    <location>
        <begin position="20"/>
        <end position="841"/>
    </location>
</feature>
<evidence type="ECO:0000313" key="4">
    <source>
        <dbReference type="Proteomes" id="UP000676194"/>
    </source>
</evidence>
<dbReference type="InterPro" id="IPR051200">
    <property type="entry name" value="Host-pathogen_enzymatic-act"/>
</dbReference>
<dbReference type="Gene3D" id="2.130.10.10">
    <property type="entry name" value="YVTN repeat-like/Quinoprotein amine dehydrogenase"/>
    <property type="match status" value="1"/>
</dbReference>
<keyword evidence="2" id="KW-0732">Signal</keyword>
<dbReference type="EMBL" id="CP074694">
    <property type="protein sequence ID" value="QVL30532.1"/>
    <property type="molecule type" value="Genomic_DNA"/>
</dbReference>
<gene>
    <name evidence="3" type="ORF">KIH39_16935</name>
</gene>
<keyword evidence="4" id="KW-1185">Reference proteome</keyword>
<dbReference type="PANTHER" id="PTHR47197">
    <property type="entry name" value="PROTEIN NIRF"/>
    <property type="match status" value="1"/>
</dbReference>
<dbReference type="GO" id="GO:0016788">
    <property type="term" value="F:hydrolase activity, acting on ester bonds"/>
    <property type="evidence" value="ECO:0007669"/>
    <property type="project" value="InterPro"/>
</dbReference>
<evidence type="ECO:0000313" key="3">
    <source>
        <dbReference type="EMBL" id="QVL30532.1"/>
    </source>
</evidence>
<feature type="signal peptide" evidence="2">
    <location>
        <begin position="1"/>
        <end position="19"/>
    </location>
</feature>
<dbReference type="Pfam" id="PF10282">
    <property type="entry name" value="Lactonase"/>
    <property type="match status" value="1"/>
</dbReference>
<name>A0A8E6ETX7_9BACT</name>
<reference evidence="3" key="1">
    <citation type="submission" date="2021-05" db="EMBL/GenBank/DDBJ databases">
        <title>Complete genome sequence of the cellulolytic planctomycete Telmatocola sphagniphila SP2T and characterization of the first cellulase from planctomycetes.</title>
        <authorList>
            <person name="Rakitin A.L."/>
            <person name="Beletsky A.V."/>
            <person name="Naumoff D.G."/>
            <person name="Kulichevskaya I.S."/>
            <person name="Mardanov A.V."/>
            <person name="Ravin N.V."/>
            <person name="Dedysh S.N."/>
        </authorList>
    </citation>
    <scope>NUCLEOTIDE SEQUENCE</scope>
    <source>
        <strain evidence="3">SP2T</strain>
    </source>
</reference>
<dbReference type="Gene3D" id="3.40.720.10">
    <property type="entry name" value="Alkaline Phosphatase, subunit A"/>
    <property type="match status" value="1"/>
</dbReference>
<dbReference type="InterPro" id="IPR011045">
    <property type="entry name" value="N2O_reductase_N"/>
</dbReference>
<dbReference type="SUPFAM" id="SSF50974">
    <property type="entry name" value="Nitrous oxide reductase, N-terminal domain"/>
    <property type="match status" value="1"/>
</dbReference>
<dbReference type="SUPFAM" id="SSF50969">
    <property type="entry name" value="YVTN repeat-like/Quinoprotein amine dehydrogenase"/>
    <property type="match status" value="1"/>
</dbReference>
<protein>
    <submittedName>
        <fullName evidence="3">Beta-propeller fold lactonase family protein</fullName>
    </submittedName>
</protein>
<evidence type="ECO:0000256" key="2">
    <source>
        <dbReference type="SAM" id="SignalP"/>
    </source>
</evidence>
<dbReference type="SUPFAM" id="SSF53649">
    <property type="entry name" value="Alkaline phosphatase-like"/>
    <property type="match status" value="1"/>
</dbReference>
<sequence length="841" mass="92746">MSRLLTVFLLLGPLASLQAQDAANSKPRYVGPTSTGFLLPNGWHLTPAGKHVETTDLPLNIIPLQDNRHALVATSGFNTHHLYLIDYSAGKIVSEPSTRNSWFGLVLNKEESKVWWSGGGVGLVHTFDLKENSLKSTSPAEADLSKISMPELLKLLDAEPDSKSFLSGLCLDEKRKALYTLDINNGNLTVANFQDANKKHSHLGGRPYDIIAPVRASLLYVSDWSGRQVLVVDPTSLKITAKIPVGEHPNQMVAHPLDNRLFVACASSNTVCAIDTQRGVVTEVISTTLFPKAPEGSTPCALAISPDGKSLYVANADNNCVVAIDIEDEDKSLIKGFIPTGWYPTSVAVTPDNKNLLVGVGKGLQSKANPLFTKEQLESKEKDIVKTIAKKLMPYPYVGTTMSGALSIVPIPDRKALKEYTAQVYRNCPYSDQQLTSAPYPVKTAIPTKVGDPSPIKYVLYIIKENRTYDQVFGDMKKGNGDASLTMFGEKITPNHHKLAEEFVLLDNLYCNGQVSVDGHPWSTMAYHTDYIARDWHLTYSRRPGVKDDDEGNLSNAPSGYLWDACKRAGVSYRNYGEYGKRVSDGKGGARMEARVPGLIDHICPNYGVSKEVTGNVRDTENAEIFLKEYRAFLKTGNMPRMMIMSLGEDHTSGTSPKAFTPEACVASNDLALGQIVEEISKGPLWKETAIFVIEDDAQNGPDHVDAQRTVGLVISPFTKRKYLDSTMYSTVSMIRTMELILGLPPLSQYDASARPMFDSFTDRMDLTEYKHVGAQIDLNRKNGMTAYGADRSAKMDFSDYDLVDDFELNEILWRAIKGKDAPIPPAVRRAIIFRNQNTKE</sequence>
<proteinExistence type="predicted"/>
<dbReference type="InterPro" id="IPR011044">
    <property type="entry name" value="Quino_amine_DH_bsu"/>
</dbReference>
<organism evidence="3 4">
    <name type="scientific">Telmatocola sphagniphila</name>
    <dbReference type="NCBI Taxonomy" id="1123043"/>
    <lineage>
        <taxon>Bacteria</taxon>
        <taxon>Pseudomonadati</taxon>
        <taxon>Planctomycetota</taxon>
        <taxon>Planctomycetia</taxon>
        <taxon>Gemmatales</taxon>
        <taxon>Gemmataceae</taxon>
    </lineage>
</organism>
<dbReference type="Proteomes" id="UP000676194">
    <property type="component" value="Chromosome"/>
</dbReference>
<dbReference type="InterPro" id="IPR007312">
    <property type="entry name" value="Phosphoesterase"/>
</dbReference>
<dbReference type="InterPro" id="IPR015943">
    <property type="entry name" value="WD40/YVTN_repeat-like_dom_sf"/>
</dbReference>
<dbReference type="PANTHER" id="PTHR47197:SF3">
    <property type="entry name" value="DIHYDRO-HEME D1 DEHYDROGENASE"/>
    <property type="match status" value="1"/>
</dbReference>
<dbReference type="RefSeq" id="WP_213494403.1">
    <property type="nucleotide sequence ID" value="NZ_CP074694.1"/>
</dbReference>